<gene>
    <name evidence="1" type="ORF">AB1Y20_004249</name>
</gene>
<name>A0AB34J729_PRYPA</name>
<evidence type="ECO:0000313" key="2">
    <source>
        <dbReference type="Proteomes" id="UP001515480"/>
    </source>
</evidence>
<dbReference type="EMBL" id="JBGBPQ010000012">
    <property type="protein sequence ID" value="KAL1515188.1"/>
    <property type="molecule type" value="Genomic_DNA"/>
</dbReference>
<protein>
    <recommendedName>
        <fullName evidence="3">Pentacotripeptide-repeat region of PRORP domain-containing protein</fullName>
    </recommendedName>
</protein>
<evidence type="ECO:0000313" key="1">
    <source>
        <dbReference type="EMBL" id="KAL1515188.1"/>
    </source>
</evidence>
<sequence length="361" mass="38258">MAPFLSIVPSIAFLLPLPFYPQSGVPSLAGHGSPPLPGCVRPTMPRRSTAAMVAADPSELYGKLDGLLRRARRRSHGDGLIERATRWVSREWTTSSPDRLVEATLVSGKLLLDGFDEGLELLFLAEEGGETVVSASAYAALMRVGLAEERHADVLALLARLQARGDPSSGALLCGMKAAAALGDWGAVARLFSMMSEEAEPRGGTEDEALDLEVSREPEWTEKRVAPPAGAITIEAYELALRAHCERGDVPRALGLVDSMRARGRPFPPSVYSQLALLARRTRAAGPLLAISAADMLATAREEAAPLLWAVGNQAGMVAARMGTVERAAVAACGGFMFVYVLVHLLGVGVAAPEVDPFAGW</sequence>
<accession>A0AB34J729</accession>
<reference evidence="1 2" key="1">
    <citation type="journal article" date="2024" name="Science">
        <title>Giant polyketide synthase enzymes in the biosynthesis of giant marine polyether toxins.</title>
        <authorList>
            <person name="Fallon T.R."/>
            <person name="Shende V.V."/>
            <person name="Wierzbicki I.H."/>
            <person name="Pendleton A.L."/>
            <person name="Watervoot N.F."/>
            <person name="Auber R.P."/>
            <person name="Gonzalez D.J."/>
            <person name="Wisecaver J.H."/>
            <person name="Moore B.S."/>
        </authorList>
    </citation>
    <scope>NUCLEOTIDE SEQUENCE [LARGE SCALE GENOMIC DNA]</scope>
    <source>
        <strain evidence="1 2">12B1</strain>
    </source>
</reference>
<dbReference type="Proteomes" id="UP001515480">
    <property type="component" value="Unassembled WGS sequence"/>
</dbReference>
<organism evidence="1 2">
    <name type="scientific">Prymnesium parvum</name>
    <name type="common">Toxic golden alga</name>
    <dbReference type="NCBI Taxonomy" id="97485"/>
    <lineage>
        <taxon>Eukaryota</taxon>
        <taxon>Haptista</taxon>
        <taxon>Haptophyta</taxon>
        <taxon>Prymnesiophyceae</taxon>
        <taxon>Prymnesiales</taxon>
        <taxon>Prymnesiaceae</taxon>
        <taxon>Prymnesium</taxon>
    </lineage>
</organism>
<dbReference type="InterPro" id="IPR011990">
    <property type="entry name" value="TPR-like_helical_dom_sf"/>
</dbReference>
<keyword evidence="2" id="KW-1185">Reference proteome</keyword>
<dbReference type="Gene3D" id="1.25.40.10">
    <property type="entry name" value="Tetratricopeptide repeat domain"/>
    <property type="match status" value="1"/>
</dbReference>
<comment type="caution">
    <text evidence="1">The sequence shown here is derived from an EMBL/GenBank/DDBJ whole genome shotgun (WGS) entry which is preliminary data.</text>
</comment>
<proteinExistence type="predicted"/>
<dbReference type="AlphaFoldDB" id="A0AB34J729"/>
<evidence type="ECO:0008006" key="3">
    <source>
        <dbReference type="Google" id="ProtNLM"/>
    </source>
</evidence>